<dbReference type="SUPFAM" id="SSF51126">
    <property type="entry name" value="Pectin lyase-like"/>
    <property type="match status" value="1"/>
</dbReference>
<dbReference type="EMBL" id="JADEXN010000309">
    <property type="protein sequence ID" value="MBE9042165.1"/>
    <property type="molecule type" value="Genomic_DNA"/>
</dbReference>
<feature type="signal peptide" evidence="1">
    <location>
        <begin position="1"/>
        <end position="27"/>
    </location>
</feature>
<evidence type="ECO:0000256" key="1">
    <source>
        <dbReference type="SAM" id="SignalP"/>
    </source>
</evidence>
<name>A0A928W2T7_9CYAN</name>
<dbReference type="SMART" id="SM00912">
    <property type="entry name" value="Haemagg_act"/>
    <property type="match status" value="1"/>
</dbReference>
<sequence length="595" mass="59650">MSLNLLATHPSIVSFCLPLLLIAIAPAATSQSITPEADGTGTNITTDGNRIDIHGGQLSGDGANLFHSFEEFGVSEGQIANFLSNPNIENILGRVVGKDASYINGLLQVTGGDSNLFLINPAGIVFGSSASLNVGGDFTATTATGIGLGENWLDVFGENSWSSLMGNPDAFAFATANPGSIVNDGNLAVNSGQNLGLFGGVVTNSGTLSAPDGNITLMAVEGESLVRLSASGNVLSLDVASGEAGIGEEDFTPLSLPQLLAGGEDLGHASQIAVNGDGTVSLVGSDVKIDPEAGTTIASGELTANGDDSTIQVLGNQVAVLDATLDVSGIEGGGNIFIGGDFQGSGTIPNARVTLVDGNTNIFADAMESGDGGRVILWADETTAFLGNISARGGALSTSNILSSSPPLSPSSSNGGFVEVSGKQNLIFEGLVDVSAANGSLGTLLLDPANITISSGASTAGVDAALPDIFANDFDGQDITINAATLENQTGNVILEATNDITLDTSLSFSPGGGAIEFTADSDRNDVGAFLGAGRGIQAEYRDVTISGASVEIGSIDTSSDMSSFKAGGDITLTATNGDITTGSLNSDSFYLSGG</sequence>
<accession>A0A928W2T7</accession>
<dbReference type="Proteomes" id="UP000621799">
    <property type="component" value="Unassembled WGS sequence"/>
</dbReference>
<feature type="non-terminal residue" evidence="3">
    <location>
        <position position="595"/>
    </location>
</feature>
<dbReference type="InterPro" id="IPR011050">
    <property type="entry name" value="Pectin_lyase_fold/virulence"/>
</dbReference>
<comment type="caution">
    <text evidence="3">The sequence shown here is derived from an EMBL/GenBank/DDBJ whole genome shotgun (WGS) entry which is preliminary data.</text>
</comment>
<keyword evidence="1" id="KW-0732">Signal</keyword>
<evidence type="ECO:0000259" key="2">
    <source>
        <dbReference type="SMART" id="SM00912"/>
    </source>
</evidence>
<feature type="chain" id="PRO_5037024408" evidence="1">
    <location>
        <begin position="28"/>
        <end position="595"/>
    </location>
</feature>
<evidence type="ECO:0000313" key="4">
    <source>
        <dbReference type="Proteomes" id="UP000621799"/>
    </source>
</evidence>
<dbReference type="InterPro" id="IPR012334">
    <property type="entry name" value="Pectin_lyas_fold"/>
</dbReference>
<keyword evidence="4" id="KW-1185">Reference proteome</keyword>
<dbReference type="NCBIfam" id="TIGR01901">
    <property type="entry name" value="adhes_NPXG"/>
    <property type="match status" value="1"/>
</dbReference>
<evidence type="ECO:0000313" key="3">
    <source>
        <dbReference type="EMBL" id="MBE9042165.1"/>
    </source>
</evidence>
<dbReference type="AlphaFoldDB" id="A0A928W2T7"/>
<protein>
    <submittedName>
        <fullName evidence="3">Filamentous hemagglutinin N-terminal domain-containing protein</fullName>
    </submittedName>
</protein>
<reference evidence="3" key="1">
    <citation type="submission" date="2020-10" db="EMBL/GenBank/DDBJ databases">
        <authorList>
            <person name="Castelo-Branco R."/>
            <person name="Eusebio N."/>
            <person name="Adriana R."/>
            <person name="Vieira A."/>
            <person name="Brugerolle De Fraissinette N."/>
            <person name="Rezende De Castro R."/>
            <person name="Schneider M.P."/>
            <person name="Vasconcelos V."/>
            <person name="Leao P.N."/>
        </authorList>
    </citation>
    <scope>NUCLEOTIDE SEQUENCE</scope>
    <source>
        <strain evidence="3">LEGE 11467</strain>
    </source>
</reference>
<dbReference type="Pfam" id="PF05860">
    <property type="entry name" value="TPS"/>
    <property type="match status" value="1"/>
</dbReference>
<organism evidence="3 4">
    <name type="scientific">Zarconia navalis LEGE 11467</name>
    <dbReference type="NCBI Taxonomy" id="1828826"/>
    <lineage>
        <taxon>Bacteria</taxon>
        <taxon>Bacillati</taxon>
        <taxon>Cyanobacteriota</taxon>
        <taxon>Cyanophyceae</taxon>
        <taxon>Oscillatoriophycideae</taxon>
        <taxon>Oscillatoriales</taxon>
        <taxon>Oscillatoriales incertae sedis</taxon>
        <taxon>Zarconia</taxon>
        <taxon>Zarconia navalis</taxon>
    </lineage>
</organism>
<dbReference type="InterPro" id="IPR008638">
    <property type="entry name" value="FhaB/CdiA-like_TPS"/>
</dbReference>
<dbReference type="RefSeq" id="WP_264322340.1">
    <property type="nucleotide sequence ID" value="NZ_JADEXN010000309.1"/>
</dbReference>
<gene>
    <name evidence="3" type="ORF">IQ235_15405</name>
</gene>
<feature type="domain" description="Filamentous haemagglutinin FhaB/tRNA nuclease CdiA-like TPS" evidence="2">
    <location>
        <begin position="35"/>
        <end position="149"/>
    </location>
</feature>
<proteinExistence type="predicted"/>
<dbReference type="Gene3D" id="2.160.20.10">
    <property type="entry name" value="Single-stranded right-handed beta-helix, Pectin lyase-like"/>
    <property type="match status" value="2"/>
</dbReference>